<dbReference type="PROSITE" id="PS51173">
    <property type="entry name" value="CBM2"/>
    <property type="match status" value="1"/>
</dbReference>
<gene>
    <name evidence="4" type="ORF">Phou_102190</name>
</gene>
<feature type="domain" description="CBM2" evidence="3">
    <location>
        <begin position="221"/>
        <end position="336"/>
    </location>
</feature>
<evidence type="ECO:0000256" key="2">
    <source>
        <dbReference type="SAM" id="Phobius"/>
    </source>
</evidence>
<comment type="caution">
    <text evidence="4">The sequence shown here is derived from an EMBL/GenBank/DDBJ whole genome shotgun (WGS) entry which is preliminary data.</text>
</comment>
<dbReference type="GO" id="GO:0005975">
    <property type="term" value="P:carbohydrate metabolic process"/>
    <property type="evidence" value="ECO:0007669"/>
    <property type="project" value="InterPro"/>
</dbReference>
<dbReference type="Pfam" id="PF00553">
    <property type="entry name" value="CBM_2"/>
    <property type="match status" value="1"/>
</dbReference>
<feature type="transmembrane region" description="Helical" evidence="2">
    <location>
        <begin position="128"/>
        <end position="150"/>
    </location>
</feature>
<feature type="region of interest" description="Disordered" evidence="1">
    <location>
        <begin position="160"/>
        <end position="223"/>
    </location>
</feature>
<dbReference type="InterPro" id="IPR001919">
    <property type="entry name" value="CBD2"/>
</dbReference>
<keyword evidence="2" id="KW-0472">Membrane</keyword>
<dbReference type="SUPFAM" id="SSF49384">
    <property type="entry name" value="Carbohydrate-binding domain"/>
    <property type="match status" value="1"/>
</dbReference>
<organism evidence="4 5">
    <name type="scientific">Phytohabitans houttuyneae</name>
    <dbReference type="NCBI Taxonomy" id="1076126"/>
    <lineage>
        <taxon>Bacteria</taxon>
        <taxon>Bacillati</taxon>
        <taxon>Actinomycetota</taxon>
        <taxon>Actinomycetes</taxon>
        <taxon>Micromonosporales</taxon>
        <taxon>Micromonosporaceae</taxon>
    </lineage>
</organism>
<keyword evidence="2" id="KW-1133">Transmembrane helix</keyword>
<evidence type="ECO:0000259" key="3">
    <source>
        <dbReference type="PROSITE" id="PS51173"/>
    </source>
</evidence>
<sequence>MTADPRGTHEAVEAPIPRQRDAGVMGYVAELQQFDDSMTATADERGPDSEPAADTAAQGRPAVPNRAPRPRRASAAGRTQAVAGGEAAEPSRGSGGGRGPERHGSPRTGAASGVPKKEGRPPWTRTEVGLAVAFVVVAVVAILGGGYAVLTANRPPTGEVQLPLPPVEAAGEQDPPVTAEPTPDAPRASGPGQGPSPSAAPGGGADPSTADSAAPGGGASPTVGASPAAADLFARYSRAENTGLLGLTGYRGEVTISNRGLGAADGWTVTLSLPAGQKVDGVVGADARQAGELVTFTPLAGRGEVAVGGSVSFTFDVPGLLAGEPTGCAINGRPCE</sequence>
<accession>A0A6V8KUV4</accession>
<reference evidence="4 5" key="2">
    <citation type="submission" date="2020-03" db="EMBL/GenBank/DDBJ databases">
        <authorList>
            <person name="Ichikawa N."/>
            <person name="Kimura A."/>
            <person name="Kitahashi Y."/>
            <person name="Uohara A."/>
        </authorList>
    </citation>
    <scope>NUCLEOTIDE SEQUENCE [LARGE SCALE GENOMIC DNA]</scope>
    <source>
        <strain evidence="4 5">NBRC 108639</strain>
    </source>
</reference>
<keyword evidence="2" id="KW-0812">Transmembrane</keyword>
<proteinExistence type="predicted"/>
<feature type="region of interest" description="Disordered" evidence="1">
    <location>
        <begin position="1"/>
        <end position="122"/>
    </location>
</feature>
<feature type="compositionally biased region" description="Low complexity" evidence="1">
    <location>
        <begin position="73"/>
        <end position="92"/>
    </location>
</feature>
<evidence type="ECO:0000313" key="4">
    <source>
        <dbReference type="EMBL" id="GFJ86039.1"/>
    </source>
</evidence>
<name>A0A6V8KUV4_9ACTN</name>
<keyword evidence="5" id="KW-1185">Reference proteome</keyword>
<reference evidence="4 5" key="1">
    <citation type="submission" date="2020-03" db="EMBL/GenBank/DDBJ databases">
        <title>Whole genome shotgun sequence of Phytohabitans houttuyneae NBRC 108639.</title>
        <authorList>
            <person name="Komaki H."/>
            <person name="Tamura T."/>
        </authorList>
    </citation>
    <scope>NUCLEOTIDE SEQUENCE [LARGE SCALE GENOMIC DNA]</scope>
    <source>
        <strain evidence="4 5">NBRC 108639</strain>
    </source>
</reference>
<evidence type="ECO:0000256" key="1">
    <source>
        <dbReference type="SAM" id="MobiDB-lite"/>
    </source>
</evidence>
<dbReference type="GO" id="GO:0004553">
    <property type="term" value="F:hydrolase activity, hydrolyzing O-glycosyl compounds"/>
    <property type="evidence" value="ECO:0007669"/>
    <property type="project" value="InterPro"/>
</dbReference>
<protein>
    <recommendedName>
        <fullName evidence="3">CBM2 domain-containing protein</fullName>
    </recommendedName>
</protein>
<dbReference type="SMART" id="SM00637">
    <property type="entry name" value="CBD_II"/>
    <property type="match status" value="1"/>
</dbReference>
<dbReference type="RefSeq" id="WP_173071679.1">
    <property type="nucleotide sequence ID" value="NZ_BAABGO010000002.1"/>
</dbReference>
<evidence type="ECO:0000313" key="5">
    <source>
        <dbReference type="Proteomes" id="UP000482800"/>
    </source>
</evidence>
<feature type="compositionally biased region" description="Low complexity" evidence="1">
    <location>
        <begin position="185"/>
        <end position="223"/>
    </location>
</feature>
<dbReference type="EMBL" id="BLPF01000005">
    <property type="protein sequence ID" value="GFJ86039.1"/>
    <property type="molecule type" value="Genomic_DNA"/>
</dbReference>
<dbReference type="GO" id="GO:0030247">
    <property type="term" value="F:polysaccharide binding"/>
    <property type="evidence" value="ECO:0007669"/>
    <property type="project" value="UniProtKB-UniRule"/>
</dbReference>
<dbReference type="InterPro" id="IPR008965">
    <property type="entry name" value="CBM2/CBM3_carb-bd_dom_sf"/>
</dbReference>
<dbReference type="Proteomes" id="UP000482800">
    <property type="component" value="Unassembled WGS sequence"/>
</dbReference>
<feature type="compositionally biased region" description="Basic and acidic residues" evidence="1">
    <location>
        <begin position="1"/>
        <end position="12"/>
    </location>
</feature>
<dbReference type="AlphaFoldDB" id="A0A6V8KUV4"/>
<dbReference type="Gene3D" id="2.60.40.290">
    <property type="match status" value="1"/>
</dbReference>
<dbReference type="InterPro" id="IPR012291">
    <property type="entry name" value="CBM2_carb-bd_dom_sf"/>
</dbReference>